<accession>A0ABZ2FY97</accession>
<evidence type="ECO:0000313" key="3">
    <source>
        <dbReference type="Proteomes" id="UP001382935"/>
    </source>
</evidence>
<feature type="compositionally biased region" description="Basic and acidic residues" evidence="1">
    <location>
        <begin position="118"/>
        <end position="130"/>
    </location>
</feature>
<feature type="region of interest" description="Disordered" evidence="1">
    <location>
        <begin position="109"/>
        <end position="184"/>
    </location>
</feature>
<reference evidence="2 3" key="1">
    <citation type="submission" date="2024-02" db="EMBL/GenBank/DDBJ databases">
        <title>Full genome sequence of Sphingomonas kaistensis.</title>
        <authorList>
            <person name="Poletto B.L."/>
            <person name="Silva G."/>
            <person name="Galante D."/>
            <person name="Campos K.R."/>
            <person name="Santos M.B.N."/>
            <person name="Sacchi C.T."/>
        </authorList>
    </citation>
    <scope>NUCLEOTIDE SEQUENCE [LARGE SCALE GENOMIC DNA]</scope>
    <source>
        <strain evidence="2 3">MA4R</strain>
    </source>
</reference>
<proteinExistence type="predicted"/>
<protein>
    <submittedName>
        <fullName evidence="2">Uncharacterized protein</fullName>
    </submittedName>
</protein>
<evidence type="ECO:0000313" key="2">
    <source>
        <dbReference type="EMBL" id="WWM69194.1"/>
    </source>
</evidence>
<name>A0ABZ2FY97_9SPHN</name>
<sequence length="184" mass="20282">MIADIVICLRPLHVVRARRYFGHLEVTMTISCKWRKKADELLAAPVHKKRDLTSVAGKVDDRFEAIYAARQRGMAWKPIALALEDGAPIKVDAVESAFTRICNERGVAPPVKAGSRQRKADEIDSPDRSSAKGAETQQEDPPQDDDTSSKAEVNVADRGGEVDKPETAQSNLFKGNARWVDDGE</sequence>
<organism evidence="2 3">
    <name type="scientific">Sphingomonas kaistensis</name>
    <dbReference type="NCBI Taxonomy" id="298708"/>
    <lineage>
        <taxon>Bacteria</taxon>
        <taxon>Pseudomonadati</taxon>
        <taxon>Pseudomonadota</taxon>
        <taxon>Alphaproteobacteria</taxon>
        <taxon>Sphingomonadales</taxon>
        <taxon>Sphingomonadaceae</taxon>
        <taxon>Sphingomonas</taxon>
    </lineage>
</organism>
<keyword evidence="3" id="KW-1185">Reference proteome</keyword>
<evidence type="ECO:0000256" key="1">
    <source>
        <dbReference type="SAM" id="MobiDB-lite"/>
    </source>
</evidence>
<dbReference type="EMBL" id="CP145607">
    <property type="protein sequence ID" value="WWM69194.1"/>
    <property type="molecule type" value="Genomic_DNA"/>
</dbReference>
<dbReference type="Proteomes" id="UP001382935">
    <property type="component" value="Chromosome"/>
</dbReference>
<feature type="compositionally biased region" description="Acidic residues" evidence="1">
    <location>
        <begin position="137"/>
        <end position="146"/>
    </location>
</feature>
<dbReference type="RefSeq" id="WP_338501103.1">
    <property type="nucleotide sequence ID" value="NZ_CP145607.1"/>
</dbReference>
<gene>
    <name evidence="2" type="ORF">V6R86_00365</name>
</gene>